<sequence>MQNSDLDFQFNESATLTGVYTKCTISQRGQAKHSGHYKIVVNDTLEVILLPPYLKEAIRPKEEFQKFEGKKVTVTGIITEDTSFSEPSLEEQPLSVDIPCFITIESIQLAEY</sequence>
<keyword evidence="2" id="KW-1185">Reference proteome</keyword>
<dbReference type="EMBL" id="JACGWS010000003">
    <property type="protein sequence ID" value="MBC8754326.1"/>
    <property type="molecule type" value="Genomic_DNA"/>
</dbReference>
<evidence type="ECO:0000313" key="1">
    <source>
        <dbReference type="EMBL" id="MBC8754326.1"/>
    </source>
</evidence>
<proteinExistence type="predicted"/>
<dbReference type="RefSeq" id="WP_187561369.1">
    <property type="nucleotide sequence ID" value="NZ_JACGWS010000003.1"/>
</dbReference>
<organism evidence="1 2">
    <name type="scientific">Kordia aestuariivivens</name>
    <dbReference type="NCBI Taxonomy" id="2759037"/>
    <lineage>
        <taxon>Bacteria</taxon>
        <taxon>Pseudomonadati</taxon>
        <taxon>Bacteroidota</taxon>
        <taxon>Flavobacteriia</taxon>
        <taxon>Flavobacteriales</taxon>
        <taxon>Flavobacteriaceae</taxon>
        <taxon>Kordia</taxon>
    </lineage>
</organism>
<name>A0ABR7Q7J6_9FLAO</name>
<gene>
    <name evidence="1" type="ORF">H2O64_06560</name>
</gene>
<accession>A0ABR7Q7J6</accession>
<dbReference type="Proteomes" id="UP000619238">
    <property type="component" value="Unassembled WGS sequence"/>
</dbReference>
<evidence type="ECO:0000313" key="2">
    <source>
        <dbReference type="Proteomes" id="UP000619238"/>
    </source>
</evidence>
<evidence type="ECO:0008006" key="3">
    <source>
        <dbReference type="Google" id="ProtNLM"/>
    </source>
</evidence>
<protein>
    <recommendedName>
        <fullName evidence="3">Single-stranded DNA-binding protein</fullName>
    </recommendedName>
</protein>
<reference evidence="1 2" key="1">
    <citation type="submission" date="2020-07" db="EMBL/GenBank/DDBJ databases">
        <title>Description of Kordia aestuariivivens sp. nov., isolated from a tidal flat.</title>
        <authorList>
            <person name="Park S."/>
            <person name="Yoon J.-H."/>
        </authorList>
    </citation>
    <scope>NUCLEOTIDE SEQUENCE [LARGE SCALE GENOMIC DNA]</scope>
    <source>
        <strain evidence="1 2">YSTF-M3</strain>
    </source>
</reference>
<comment type="caution">
    <text evidence="1">The sequence shown here is derived from an EMBL/GenBank/DDBJ whole genome shotgun (WGS) entry which is preliminary data.</text>
</comment>